<dbReference type="EMBL" id="OFSP01000062">
    <property type="protein sequence ID" value="SOY76272.1"/>
    <property type="molecule type" value="Genomic_DNA"/>
</dbReference>
<protein>
    <recommendedName>
        <fullName evidence="9">TIGR02679 family protein</fullName>
    </recommendedName>
</protein>
<feature type="region of interest" description="Disordered" evidence="1">
    <location>
        <begin position="202"/>
        <end position="222"/>
    </location>
</feature>
<evidence type="ECO:0000313" key="4">
    <source>
        <dbReference type="EMBL" id="SOY76272.1"/>
    </source>
</evidence>
<dbReference type="GeneID" id="29763557"/>
<evidence type="ECO:0000256" key="1">
    <source>
        <dbReference type="SAM" id="MobiDB-lite"/>
    </source>
</evidence>
<accession>A0A375GMQ1</accession>
<feature type="domain" description="Conserved hypothetical protein CHP02679 N terminus" evidence="3">
    <location>
        <begin position="39"/>
        <end position="249"/>
    </location>
</feature>
<dbReference type="InterPro" id="IPR024465">
    <property type="entry name" value="DUF2399"/>
</dbReference>
<dbReference type="AlphaFoldDB" id="A0A375GMQ1"/>
<feature type="compositionally biased region" description="Basic and acidic residues" evidence="1">
    <location>
        <begin position="212"/>
        <end position="222"/>
    </location>
</feature>
<dbReference type="EMBL" id="LT984815">
    <property type="protein sequence ID" value="SPD69104.1"/>
    <property type="molecule type" value="Genomic_DNA"/>
</dbReference>
<dbReference type="EMBL" id="OFSN01000050">
    <property type="protein sequence ID" value="SOY77872.1"/>
    <property type="molecule type" value="Genomic_DNA"/>
</dbReference>
<feature type="domain" description="DUF2399" evidence="2">
    <location>
        <begin position="265"/>
        <end position="399"/>
    </location>
</feature>
<geneLocation type="plasmid" evidence="6">
    <name>CBM2636p</name>
</geneLocation>
<dbReference type="Proteomes" id="UP000256297">
    <property type="component" value="Plasmid CBM2589_p"/>
</dbReference>
<keyword evidence="6" id="KW-0614">Plasmid</keyword>
<dbReference type="Pfam" id="PF11796">
    <property type="entry name" value="DUF3323"/>
    <property type="match status" value="1"/>
</dbReference>
<evidence type="ECO:0000259" key="2">
    <source>
        <dbReference type="Pfam" id="PF09664"/>
    </source>
</evidence>
<reference evidence="7 8" key="1">
    <citation type="submission" date="2018-01" db="EMBL/GenBank/DDBJ databases">
        <authorList>
            <person name="Clerissi C."/>
        </authorList>
    </citation>
    <scope>NUCLEOTIDE SEQUENCE</scope>
    <source>
        <strain evidence="5">Cupriavidus taiwanensis LMG 19430</strain>
        <strain evidence="4">Cupriavidus taiwanensis STM 3521</strain>
        <strain evidence="6">Cupriavidus taiwanensis SWF 66322</strain>
        <plasmid evidence="8">cbm2589_p</plasmid>
        <plasmid evidence="7">cbm2636p</plasmid>
        <plasmid evidence="6">CBM2636p</plasmid>
    </source>
</reference>
<evidence type="ECO:0000313" key="8">
    <source>
        <dbReference type="Proteomes" id="UP000256297"/>
    </source>
</evidence>
<evidence type="ECO:0000259" key="3">
    <source>
        <dbReference type="Pfam" id="PF11796"/>
    </source>
</evidence>
<gene>
    <name evidence="5" type="ORF">CBM2586_P30004</name>
    <name evidence="4" type="ORF">CBM2589_P30004</name>
    <name evidence="6" type="ORF">CBM2636_P10015</name>
</gene>
<evidence type="ECO:0000313" key="5">
    <source>
        <dbReference type="EMBL" id="SOY77872.1"/>
    </source>
</evidence>
<evidence type="ECO:0008006" key="9">
    <source>
        <dbReference type="Google" id="ProtNLM"/>
    </source>
</evidence>
<evidence type="ECO:0000313" key="7">
    <source>
        <dbReference type="Proteomes" id="UP000254259"/>
    </source>
</evidence>
<dbReference type="Pfam" id="PF09664">
    <property type="entry name" value="DUF2399"/>
    <property type="match status" value="1"/>
</dbReference>
<dbReference type="Proteomes" id="UP000254259">
    <property type="component" value="Plasmid CBM2636p"/>
</dbReference>
<name>A0A375GMQ1_9BURK</name>
<sequence>MTDAPSPRLHNLLGGDDRASLRARLRRVFERERPEAPIAGVVNLRGLPPAHMETLRLILGRPYRHADSISFCLEDVDWALHRAGLAPSLRIALEMLDGPIVNKEKARTDERLAWEGVADSCQDPPLQRFLESSLGRGLIKRLSTRSPERARILCRHAAEVLQRLPLKGVPLAQLAAETHGDAHALDRNRPIASLVLAVLRQSSTTPDDENDDTTRTADEVAEERARDTWARAGVLVNELARPALCLNLPMRPSDRSRFMRGEPGYLTLRQLVRNPETWEVAGIAVFVCENPEVVTIAANALGASCAPLVCTDGMPAAAQRHLLTSLKRSGADLHYHGDYDWEGIRIGNHVMRAYGTNAWRFGAAEYERVVAATRDKDFPATGEPVLATWEPELTTMMKLRSQSAPKSVSWRIYWATWRRDSAPRRKKELVYLNVPP</sequence>
<dbReference type="NCBIfam" id="TIGR02679">
    <property type="entry name" value="TIGR02679 family protein"/>
    <property type="match status" value="1"/>
</dbReference>
<dbReference type="RefSeq" id="WP_012354407.1">
    <property type="nucleotide sequence ID" value="NZ_CBCRZP010000046.1"/>
</dbReference>
<evidence type="ECO:0000313" key="6">
    <source>
        <dbReference type="EMBL" id="SPD69104.1"/>
    </source>
</evidence>
<dbReference type="InterPro" id="IPR024466">
    <property type="entry name" value="CHP02679_N"/>
</dbReference>
<proteinExistence type="predicted"/>
<organism evidence="5">
    <name type="scientific">Cupriavidus taiwanensis</name>
    <dbReference type="NCBI Taxonomy" id="164546"/>
    <lineage>
        <taxon>Bacteria</taxon>
        <taxon>Pseudomonadati</taxon>
        <taxon>Pseudomonadota</taxon>
        <taxon>Betaproteobacteria</taxon>
        <taxon>Burkholderiales</taxon>
        <taxon>Burkholderiaceae</taxon>
        <taxon>Cupriavidus</taxon>
    </lineage>
</organism>
<geneLocation type="plasmid" evidence="7">
    <name>cbm2636p</name>
</geneLocation>
<dbReference type="InterPro" id="IPR013495">
    <property type="entry name" value="CHP02679"/>
</dbReference>
<dbReference type="OMA" id="PVFVCEN"/>
<geneLocation type="plasmid" evidence="8">
    <name>cbm2589_p</name>
</geneLocation>
<dbReference type="Proteomes" id="UP000257016">
    <property type="component" value="Unassembled WGS sequence"/>
</dbReference>